<protein>
    <submittedName>
        <fullName evidence="2">Uncharacterized protein</fullName>
    </submittedName>
</protein>
<dbReference type="AlphaFoldDB" id="A0A3M7CW33"/>
<feature type="region of interest" description="Disordered" evidence="1">
    <location>
        <begin position="51"/>
        <end position="153"/>
    </location>
</feature>
<evidence type="ECO:0000256" key="1">
    <source>
        <dbReference type="SAM" id="MobiDB-lite"/>
    </source>
</evidence>
<sequence length="153" mass="16563">MSARFFLGLGAIAALPITWGLFITADHADLPFGTPGSNAVQSRFQHFQTHAFDSSRYPQRVPRSERYNSGEKGSLHSQLDHHHSSASASHGNDNDAEAEQHHQQGAQAAAAGGKWSHVRDGLRREAPRLGTPAGAEDPGMSLAEVMAERERQS</sequence>
<organism evidence="2 3">
    <name type="scientific">Hortaea werneckii</name>
    <name type="common">Black yeast</name>
    <name type="synonym">Cladosporium werneckii</name>
    <dbReference type="NCBI Taxonomy" id="91943"/>
    <lineage>
        <taxon>Eukaryota</taxon>
        <taxon>Fungi</taxon>
        <taxon>Dikarya</taxon>
        <taxon>Ascomycota</taxon>
        <taxon>Pezizomycotina</taxon>
        <taxon>Dothideomycetes</taxon>
        <taxon>Dothideomycetidae</taxon>
        <taxon>Mycosphaerellales</taxon>
        <taxon>Teratosphaeriaceae</taxon>
        <taxon>Hortaea</taxon>
    </lineage>
</organism>
<dbReference type="EMBL" id="QWIN01000229">
    <property type="protein sequence ID" value="RMY55907.1"/>
    <property type="molecule type" value="Genomic_DNA"/>
</dbReference>
<name>A0A3M7CW33_HORWE</name>
<dbReference type="Proteomes" id="UP000270230">
    <property type="component" value="Unassembled WGS sequence"/>
</dbReference>
<proteinExistence type="predicted"/>
<accession>A0A3M7CW33</accession>
<reference evidence="2 3" key="1">
    <citation type="journal article" date="2018" name="BMC Genomics">
        <title>Genomic evidence for intraspecific hybridization in a clonal and extremely halotolerant yeast.</title>
        <authorList>
            <person name="Gostincar C."/>
            <person name="Stajich J.E."/>
            <person name="Zupancic J."/>
            <person name="Zalar P."/>
            <person name="Gunde-Cimerman N."/>
        </authorList>
    </citation>
    <scope>NUCLEOTIDE SEQUENCE [LARGE SCALE GENOMIC DNA]</scope>
    <source>
        <strain evidence="2 3">EXF-151</strain>
    </source>
</reference>
<evidence type="ECO:0000313" key="2">
    <source>
        <dbReference type="EMBL" id="RMY55907.1"/>
    </source>
</evidence>
<evidence type="ECO:0000313" key="3">
    <source>
        <dbReference type="Proteomes" id="UP000270230"/>
    </source>
</evidence>
<gene>
    <name evidence="2" type="ORF">D0865_03916</name>
</gene>
<comment type="caution">
    <text evidence="2">The sequence shown here is derived from an EMBL/GenBank/DDBJ whole genome shotgun (WGS) entry which is preliminary data.</text>
</comment>
<feature type="compositionally biased region" description="Low complexity" evidence="1">
    <location>
        <begin position="103"/>
        <end position="113"/>
    </location>
</feature>
<feature type="compositionally biased region" description="Basic and acidic residues" evidence="1">
    <location>
        <begin position="117"/>
        <end position="127"/>
    </location>
</feature>
<dbReference type="OrthoDB" id="3864465at2759"/>